<evidence type="ECO:0000256" key="6">
    <source>
        <dbReference type="SAM" id="Phobius"/>
    </source>
</evidence>
<feature type="transmembrane region" description="Helical" evidence="6">
    <location>
        <begin position="326"/>
        <end position="344"/>
    </location>
</feature>
<feature type="domain" description="ABC-2 type transporter transmembrane" evidence="7">
    <location>
        <begin position="20"/>
        <end position="371"/>
    </location>
</feature>
<keyword evidence="5 6" id="KW-0472">Membrane</keyword>
<dbReference type="PANTHER" id="PTHR30294:SF46">
    <property type="entry name" value="ABC TRANSPORTER PERMEASE"/>
    <property type="match status" value="1"/>
</dbReference>
<dbReference type="RefSeq" id="WP_106522471.1">
    <property type="nucleotide sequence ID" value="NZ_PYGD01000002.1"/>
</dbReference>
<dbReference type="PANTHER" id="PTHR30294">
    <property type="entry name" value="MEMBRANE COMPONENT OF ABC TRANSPORTER YHHJ-RELATED"/>
    <property type="match status" value="1"/>
</dbReference>
<comment type="subcellular location">
    <subcellularLocation>
        <location evidence="1">Cell membrane</location>
        <topology evidence="1">Multi-pass membrane protein</topology>
    </subcellularLocation>
</comment>
<dbReference type="GO" id="GO:0140359">
    <property type="term" value="F:ABC-type transporter activity"/>
    <property type="evidence" value="ECO:0007669"/>
    <property type="project" value="InterPro"/>
</dbReference>
<keyword evidence="3 6" id="KW-0812">Transmembrane</keyword>
<dbReference type="EMBL" id="PYGD01000002">
    <property type="protein sequence ID" value="PSK93471.1"/>
    <property type="molecule type" value="Genomic_DNA"/>
</dbReference>
<evidence type="ECO:0000256" key="2">
    <source>
        <dbReference type="ARBA" id="ARBA00022475"/>
    </source>
</evidence>
<evidence type="ECO:0000256" key="5">
    <source>
        <dbReference type="ARBA" id="ARBA00023136"/>
    </source>
</evidence>
<dbReference type="Pfam" id="PF12698">
    <property type="entry name" value="ABC2_membrane_3"/>
    <property type="match status" value="1"/>
</dbReference>
<keyword evidence="9" id="KW-1185">Reference proteome</keyword>
<feature type="transmembrane region" description="Helical" evidence="6">
    <location>
        <begin position="183"/>
        <end position="208"/>
    </location>
</feature>
<proteinExistence type="predicted"/>
<dbReference type="InterPro" id="IPR013525">
    <property type="entry name" value="ABC2_TM"/>
</dbReference>
<dbReference type="Proteomes" id="UP000240572">
    <property type="component" value="Unassembled WGS sequence"/>
</dbReference>
<dbReference type="AlphaFoldDB" id="A0A2P8D8I1"/>
<feature type="transmembrane region" description="Helical" evidence="6">
    <location>
        <begin position="356"/>
        <end position="376"/>
    </location>
</feature>
<evidence type="ECO:0000256" key="1">
    <source>
        <dbReference type="ARBA" id="ARBA00004651"/>
    </source>
</evidence>
<dbReference type="OrthoDB" id="9811522at2"/>
<feature type="transmembrane region" description="Helical" evidence="6">
    <location>
        <begin position="20"/>
        <end position="40"/>
    </location>
</feature>
<accession>A0A2P8D8I1</accession>
<reference evidence="8 9" key="1">
    <citation type="submission" date="2018-03" db="EMBL/GenBank/DDBJ databases">
        <title>Genomic Encyclopedia of Type Strains, Phase III (KMG-III): the genomes of soil and plant-associated and newly described type strains.</title>
        <authorList>
            <person name="Whitman W."/>
        </authorList>
    </citation>
    <scope>NUCLEOTIDE SEQUENCE [LARGE SCALE GENOMIC DNA]</scope>
    <source>
        <strain evidence="8 9">CGMCC 1.12700</strain>
    </source>
</reference>
<comment type="caution">
    <text evidence="8">The sequence shown here is derived from an EMBL/GenBank/DDBJ whole genome shotgun (WGS) entry which is preliminary data.</text>
</comment>
<dbReference type="GO" id="GO:0005886">
    <property type="term" value="C:plasma membrane"/>
    <property type="evidence" value="ECO:0007669"/>
    <property type="project" value="UniProtKB-SubCell"/>
</dbReference>
<sequence length="391" mass="43745">MKLFFELIGREFRLFFANKVLLVLFCGAPVLYGVLIGNVYKKGKVTDLNVVVVDQDRSVMSRKLIQMIDESEVTNVVRILDNTTQSRATALSLDAPCVVVIPPRFEANILLKRYPELTVFIDASNTLTANFAGTSVNVAAATLKAGIQIEALKKQGMPESIAQTQYEPFKTTLIKEHIRSNNYLYFMLPGVLLTVLQQVLLLGLALSFSSEFESGSFADLVRKMPNPLLLLLVKIFPYLVMSLGIFALYYGFGWWYRMPLHAALLPFLLGSVLFLFAVCFLGVLGSICFPTQLKATEVLMVVATPSFILSGFTWPLSQMPLWVQRIADVIPLTHYLKIFRILFIEQGGFSRIGPPLWALAIMMVVFFVLSLVALSVKIKRYRKLSLPAPKA</sequence>
<feature type="transmembrane region" description="Helical" evidence="6">
    <location>
        <begin position="228"/>
        <end position="252"/>
    </location>
</feature>
<organism evidence="8 9">
    <name type="scientific">Taibaiella chishuiensis</name>
    <dbReference type="NCBI Taxonomy" id="1434707"/>
    <lineage>
        <taxon>Bacteria</taxon>
        <taxon>Pseudomonadati</taxon>
        <taxon>Bacteroidota</taxon>
        <taxon>Chitinophagia</taxon>
        <taxon>Chitinophagales</taxon>
        <taxon>Chitinophagaceae</taxon>
        <taxon>Taibaiella</taxon>
    </lineage>
</organism>
<feature type="transmembrane region" description="Helical" evidence="6">
    <location>
        <begin position="293"/>
        <end position="314"/>
    </location>
</feature>
<dbReference type="InterPro" id="IPR051449">
    <property type="entry name" value="ABC-2_transporter_component"/>
</dbReference>
<feature type="transmembrane region" description="Helical" evidence="6">
    <location>
        <begin position="264"/>
        <end position="287"/>
    </location>
</feature>
<keyword evidence="4 6" id="KW-1133">Transmembrane helix</keyword>
<evidence type="ECO:0000256" key="4">
    <source>
        <dbReference type="ARBA" id="ARBA00022989"/>
    </source>
</evidence>
<evidence type="ECO:0000256" key="3">
    <source>
        <dbReference type="ARBA" id="ARBA00022692"/>
    </source>
</evidence>
<protein>
    <submittedName>
        <fullName evidence="8">ABC-2 type transport system permease protein</fullName>
    </submittedName>
</protein>
<name>A0A2P8D8I1_9BACT</name>
<keyword evidence="2" id="KW-1003">Cell membrane</keyword>
<evidence type="ECO:0000313" key="9">
    <source>
        <dbReference type="Proteomes" id="UP000240572"/>
    </source>
</evidence>
<evidence type="ECO:0000259" key="7">
    <source>
        <dbReference type="Pfam" id="PF12698"/>
    </source>
</evidence>
<dbReference type="Gene3D" id="3.40.1710.10">
    <property type="entry name" value="abc type-2 transporter like domain"/>
    <property type="match status" value="1"/>
</dbReference>
<evidence type="ECO:0000313" key="8">
    <source>
        <dbReference type="EMBL" id="PSK93471.1"/>
    </source>
</evidence>
<gene>
    <name evidence="8" type="ORF">B0I18_102441</name>
</gene>